<accession>A0AAQ4E9X0</accession>
<evidence type="ECO:0000256" key="1">
    <source>
        <dbReference type="SAM" id="MobiDB-lite"/>
    </source>
</evidence>
<proteinExistence type="predicted"/>
<comment type="caution">
    <text evidence="2">The sequence shown here is derived from an EMBL/GenBank/DDBJ whole genome shotgun (WGS) entry which is preliminary data.</text>
</comment>
<name>A0AAQ4E9X0_AMBAM</name>
<organism evidence="2 3">
    <name type="scientific">Amblyomma americanum</name>
    <name type="common">Lone star tick</name>
    <dbReference type="NCBI Taxonomy" id="6943"/>
    <lineage>
        <taxon>Eukaryota</taxon>
        <taxon>Metazoa</taxon>
        <taxon>Ecdysozoa</taxon>
        <taxon>Arthropoda</taxon>
        <taxon>Chelicerata</taxon>
        <taxon>Arachnida</taxon>
        <taxon>Acari</taxon>
        <taxon>Parasitiformes</taxon>
        <taxon>Ixodida</taxon>
        <taxon>Ixodoidea</taxon>
        <taxon>Ixodidae</taxon>
        <taxon>Amblyomminae</taxon>
        <taxon>Amblyomma</taxon>
    </lineage>
</organism>
<dbReference type="Proteomes" id="UP001321473">
    <property type="component" value="Unassembled WGS sequence"/>
</dbReference>
<feature type="compositionally biased region" description="Polar residues" evidence="1">
    <location>
        <begin position="236"/>
        <end position="245"/>
    </location>
</feature>
<sequence>MAEPQGVSWAPLVRKRAVEDLTARKRPAKDNLSSAAPERIRLKDHITESLVYDYKTMAKHSLKLTDFPFNVTAEEVQELCKGAVQIQHKVSHDCSLLRSTARYESEQRAVESAESLRKATRKGTPFRVYYCSARWSQLTRSPQLLHDKLNLHGVPEELRSKEKLSTFFPKRQDGRIAMKYTSANELIKAVKDTRCWAIGVQDIRFTLAITKDPAWARFKKSRKEGRELKKGKSLNRPGSSGSQSPGKAHGKKHH</sequence>
<feature type="region of interest" description="Disordered" evidence="1">
    <location>
        <begin position="219"/>
        <end position="254"/>
    </location>
</feature>
<dbReference type="EMBL" id="JARKHS020019757">
    <property type="protein sequence ID" value="KAK8771428.1"/>
    <property type="molecule type" value="Genomic_DNA"/>
</dbReference>
<gene>
    <name evidence="2" type="ORF">V5799_025330</name>
</gene>
<evidence type="ECO:0000313" key="3">
    <source>
        <dbReference type="Proteomes" id="UP001321473"/>
    </source>
</evidence>
<reference evidence="2 3" key="1">
    <citation type="journal article" date="2023" name="Arcadia Sci">
        <title>De novo assembly of a long-read Amblyomma americanum tick genome.</title>
        <authorList>
            <person name="Chou S."/>
            <person name="Poskanzer K.E."/>
            <person name="Rollins M."/>
            <person name="Thuy-Boun P.S."/>
        </authorList>
    </citation>
    <scope>NUCLEOTIDE SEQUENCE [LARGE SCALE GENOMIC DNA]</scope>
    <source>
        <strain evidence="2">F_SG_1</strain>
        <tissue evidence="2">Salivary glands</tissue>
    </source>
</reference>
<evidence type="ECO:0000313" key="2">
    <source>
        <dbReference type="EMBL" id="KAK8771428.1"/>
    </source>
</evidence>
<dbReference type="AlphaFoldDB" id="A0AAQ4E9X0"/>
<protein>
    <submittedName>
        <fullName evidence="2">Uncharacterized protein</fullName>
    </submittedName>
</protein>
<keyword evidence="3" id="KW-1185">Reference proteome</keyword>